<protein>
    <submittedName>
        <fullName evidence="14">Uncharacterized protein</fullName>
    </submittedName>
</protein>
<evidence type="ECO:0000256" key="2">
    <source>
        <dbReference type="ARBA" id="ARBA00022448"/>
    </source>
</evidence>
<feature type="transmembrane region" description="Helical" evidence="10">
    <location>
        <begin position="375"/>
        <end position="395"/>
    </location>
</feature>
<evidence type="ECO:0000259" key="11">
    <source>
        <dbReference type="Pfam" id="PF00999"/>
    </source>
</evidence>
<dbReference type="GO" id="GO:1902600">
    <property type="term" value="P:proton transmembrane transport"/>
    <property type="evidence" value="ECO:0007669"/>
    <property type="project" value="InterPro"/>
</dbReference>
<evidence type="ECO:0000259" key="12">
    <source>
        <dbReference type="Pfam" id="PF23256"/>
    </source>
</evidence>
<dbReference type="InterPro" id="IPR038770">
    <property type="entry name" value="Na+/solute_symporter_sf"/>
</dbReference>
<evidence type="ECO:0000256" key="3">
    <source>
        <dbReference type="ARBA" id="ARBA00022538"/>
    </source>
</evidence>
<proteinExistence type="inferred from homology"/>
<feature type="domain" description="Cation/H(+) antiporter central" evidence="12">
    <location>
        <begin position="449"/>
        <end position="577"/>
    </location>
</feature>
<reference evidence="14 15" key="1">
    <citation type="journal article" date="2018" name="Science">
        <title>The opium poppy genome and morphinan production.</title>
        <authorList>
            <person name="Guo L."/>
            <person name="Winzer T."/>
            <person name="Yang X."/>
            <person name="Li Y."/>
            <person name="Ning Z."/>
            <person name="He Z."/>
            <person name="Teodor R."/>
            <person name="Lu Y."/>
            <person name="Bowser T.A."/>
            <person name="Graham I.A."/>
            <person name="Ye K."/>
        </authorList>
    </citation>
    <scope>NUCLEOTIDE SEQUENCE [LARGE SCALE GENOMIC DNA]</scope>
    <source>
        <strain evidence="15">cv. HN1</strain>
        <tissue evidence="14">Leaves</tissue>
    </source>
</reference>
<keyword evidence="8 10" id="KW-0472">Membrane</keyword>
<keyword evidence="4 10" id="KW-0812">Transmembrane</keyword>
<feature type="transmembrane region" description="Helical" evidence="10">
    <location>
        <begin position="230"/>
        <end position="257"/>
    </location>
</feature>
<evidence type="ECO:0000256" key="5">
    <source>
        <dbReference type="ARBA" id="ARBA00022958"/>
    </source>
</evidence>
<keyword evidence="7" id="KW-0406">Ion transport</keyword>
<keyword evidence="5" id="KW-0630">Potassium</keyword>
<keyword evidence="3" id="KW-0633">Potassium transport</keyword>
<dbReference type="InterPro" id="IPR057290">
    <property type="entry name" value="CHX17_C"/>
</dbReference>
<keyword evidence="2" id="KW-0813">Transport</keyword>
<dbReference type="PANTHER" id="PTHR32468:SF26">
    <property type="entry name" value="CATION_H(+) ANTIPORTER 15"/>
    <property type="match status" value="1"/>
</dbReference>
<dbReference type="Gramene" id="RZC47796">
    <property type="protein sequence ID" value="RZC47796"/>
    <property type="gene ID" value="C5167_040752"/>
</dbReference>
<name>A0A4Y7II88_PAPSO</name>
<dbReference type="Pfam" id="PF23256">
    <property type="entry name" value="CHX17_2nd"/>
    <property type="match status" value="1"/>
</dbReference>
<dbReference type="GO" id="GO:0015297">
    <property type="term" value="F:antiporter activity"/>
    <property type="evidence" value="ECO:0007669"/>
    <property type="project" value="InterPro"/>
</dbReference>
<organism evidence="14 15">
    <name type="scientific">Papaver somniferum</name>
    <name type="common">Opium poppy</name>
    <dbReference type="NCBI Taxonomy" id="3469"/>
    <lineage>
        <taxon>Eukaryota</taxon>
        <taxon>Viridiplantae</taxon>
        <taxon>Streptophyta</taxon>
        <taxon>Embryophyta</taxon>
        <taxon>Tracheophyta</taxon>
        <taxon>Spermatophyta</taxon>
        <taxon>Magnoliopsida</taxon>
        <taxon>Ranunculales</taxon>
        <taxon>Papaveraceae</taxon>
        <taxon>Papaveroideae</taxon>
        <taxon>Papaver</taxon>
    </lineage>
</organism>
<keyword evidence="6 10" id="KW-1133">Transmembrane helix</keyword>
<dbReference type="Proteomes" id="UP000316621">
    <property type="component" value="Chromosome 1"/>
</dbReference>
<keyword evidence="15" id="KW-1185">Reference proteome</keyword>
<feature type="domain" description="Cation/H+ exchanger transmembrane" evidence="11">
    <location>
        <begin position="5"/>
        <end position="392"/>
    </location>
</feature>
<evidence type="ECO:0000256" key="1">
    <source>
        <dbReference type="ARBA" id="ARBA00004141"/>
    </source>
</evidence>
<evidence type="ECO:0000256" key="10">
    <source>
        <dbReference type="SAM" id="Phobius"/>
    </source>
</evidence>
<dbReference type="GO" id="GO:0006885">
    <property type="term" value="P:regulation of pH"/>
    <property type="evidence" value="ECO:0007669"/>
    <property type="project" value="TreeGrafter"/>
</dbReference>
<evidence type="ECO:0000313" key="15">
    <source>
        <dbReference type="Proteomes" id="UP000316621"/>
    </source>
</evidence>
<dbReference type="Pfam" id="PF00999">
    <property type="entry name" value="Na_H_Exchanger"/>
    <property type="match status" value="1"/>
</dbReference>
<evidence type="ECO:0000256" key="6">
    <source>
        <dbReference type="ARBA" id="ARBA00022989"/>
    </source>
</evidence>
<dbReference type="AlphaFoldDB" id="A0A4Y7II88"/>
<feature type="domain" description="Cation/H(+) antiporter C-terminal" evidence="13">
    <location>
        <begin position="596"/>
        <end position="750"/>
    </location>
</feature>
<evidence type="ECO:0000256" key="7">
    <source>
        <dbReference type="ARBA" id="ARBA00023065"/>
    </source>
</evidence>
<evidence type="ECO:0000256" key="9">
    <source>
        <dbReference type="ARBA" id="ARBA00038341"/>
    </source>
</evidence>
<accession>A0A4Y7II88</accession>
<comment type="similarity">
    <text evidence="9">Belongs to the monovalent cation:proton antiporter 2 (CPA2) transporter (TC 2.A.37) family. CHX (TC 2.A.37.4) subfamily.</text>
</comment>
<evidence type="ECO:0000259" key="13">
    <source>
        <dbReference type="Pfam" id="PF23259"/>
    </source>
</evidence>
<feature type="transmembrane region" description="Helical" evidence="10">
    <location>
        <begin position="126"/>
        <end position="144"/>
    </location>
</feature>
<evidence type="ECO:0000256" key="8">
    <source>
        <dbReference type="ARBA" id="ARBA00023136"/>
    </source>
</evidence>
<evidence type="ECO:0000256" key="4">
    <source>
        <dbReference type="ARBA" id="ARBA00022692"/>
    </source>
</evidence>
<gene>
    <name evidence="14" type="ORF">C5167_040752</name>
</gene>
<dbReference type="Pfam" id="PF23259">
    <property type="entry name" value="CHX17_C"/>
    <property type="match status" value="1"/>
</dbReference>
<sequence length="755" mass="84500">MHMALSRFHQPLLVSQILGGILVSPWVLSSRSIKLSSQSTVGINYFIFPRDGLQVVDMLAHFSSMFFIFKVGVQMDPKILKRAGRRPFIIGFFCMACSYVSGLQIADRLRNEDMPALKLLLKSSGRVVDVFGMVSFPVIAYVLDDLKILNSDLGNSAIHIAMVADFLQMGLKFWSIFRQIIRNGKQAYSLPAVLILLGIGMVIYIFFIVRPTALWIVKNTPEGRPVDDIYITWIMISVLLCGLASEYCGLNGTVGVFLLGLAIPDGPPLGSALVKKLRIVSVFFMPLHMGIVGYKTDIHKVTFVYVWRVLLIILSCILGKIIGLFIPAVLLGVSPLDSFLLGLIMNIKGIVEVSRLNTWLDSLNTKEFFTASNTIMVLSLVVLVAVITPAVKYLYDPSSKYLTYKGRSILQSNKNNSDFRVLVCVHTQDDVPGIIRIIKASNPTELHPLTIYLLHLVELVGRASPLLISHTLKERASTSNPTKSERIINVFKQFQNRFQNLITVHPFTTISPYASMHNDICTMSVDKRAALVIFPFCRPDASLGGDLDRSNISNRAMKTLLQNLLQNTPCSVGILMDGSNLQTKSTFFLPDTPYRVVVLFFGGPDDREALAFAMNMIHHPYVFVTLVRFYGPASLSSDGVIDYYNESVRIDIERHMFLDDELVDHFRVNTMHDETLIYKEVEVKDGADTIWAVRSLHQDFDLMLVGRQQIADSKIISGNANWDECGELGAIGELVTSPDYGAEGSILIIHRRWRY</sequence>
<dbReference type="GO" id="GO:0012505">
    <property type="term" value="C:endomembrane system"/>
    <property type="evidence" value="ECO:0007669"/>
    <property type="project" value="TreeGrafter"/>
</dbReference>
<dbReference type="GO" id="GO:0006813">
    <property type="term" value="P:potassium ion transport"/>
    <property type="evidence" value="ECO:0007669"/>
    <property type="project" value="UniProtKB-KW"/>
</dbReference>
<feature type="transmembrane region" description="Helical" evidence="10">
    <location>
        <begin position="87"/>
        <end position="106"/>
    </location>
</feature>
<evidence type="ECO:0000313" key="14">
    <source>
        <dbReference type="EMBL" id="RZC47796.1"/>
    </source>
</evidence>
<dbReference type="InterPro" id="IPR057291">
    <property type="entry name" value="CHX17_2nd"/>
</dbReference>
<dbReference type="InterPro" id="IPR050794">
    <property type="entry name" value="CPA2_transporter"/>
</dbReference>
<dbReference type="EMBL" id="CM010715">
    <property type="protein sequence ID" value="RZC47796.1"/>
    <property type="molecule type" value="Genomic_DNA"/>
</dbReference>
<dbReference type="Gene3D" id="1.20.1530.20">
    <property type="match status" value="1"/>
</dbReference>
<dbReference type="GO" id="GO:0016020">
    <property type="term" value="C:membrane"/>
    <property type="evidence" value="ECO:0007669"/>
    <property type="project" value="UniProtKB-SubCell"/>
</dbReference>
<feature type="transmembrane region" description="Helical" evidence="10">
    <location>
        <begin position="306"/>
        <end position="333"/>
    </location>
</feature>
<dbReference type="InterPro" id="IPR006153">
    <property type="entry name" value="Cation/H_exchanger_TM"/>
</dbReference>
<dbReference type="PANTHER" id="PTHR32468">
    <property type="entry name" value="CATION/H + ANTIPORTER"/>
    <property type="match status" value="1"/>
</dbReference>
<comment type="subcellular location">
    <subcellularLocation>
        <location evidence="1">Membrane</location>
        <topology evidence="1">Multi-pass membrane protein</topology>
    </subcellularLocation>
</comment>
<feature type="transmembrane region" description="Helical" evidence="10">
    <location>
        <begin position="188"/>
        <end position="209"/>
    </location>
</feature>